<keyword evidence="6" id="KW-0735">Signal-anchor</keyword>
<evidence type="ECO:0000256" key="3">
    <source>
        <dbReference type="ARBA" id="ARBA00022676"/>
    </source>
</evidence>
<dbReference type="AlphaFoldDB" id="A0A7E4VQG5"/>
<keyword evidence="5 10" id="KW-0812">Transmembrane</keyword>
<keyword evidence="3" id="KW-0328">Glycosyltransferase</keyword>
<dbReference type="Gene3D" id="3.90.550.50">
    <property type="match status" value="1"/>
</dbReference>
<evidence type="ECO:0000256" key="7">
    <source>
        <dbReference type="ARBA" id="ARBA00022989"/>
    </source>
</evidence>
<dbReference type="GO" id="GO:0012505">
    <property type="term" value="C:endomembrane system"/>
    <property type="evidence" value="ECO:0007669"/>
    <property type="project" value="UniProtKB-SubCell"/>
</dbReference>
<dbReference type="Pfam" id="PF02434">
    <property type="entry name" value="Fringe"/>
    <property type="match status" value="1"/>
</dbReference>
<evidence type="ECO:0000256" key="10">
    <source>
        <dbReference type="SAM" id="Phobius"/>
    </source>
</evidence>
<evidence type="ECO:0000256" key="6">
    <source>
        <dbReference type="ARBA" id="ARBA00022968"/>
    </source>
</evidence>
<keyword evidence="7 10" id="KW-1133">Transmembrane helix</keyword>
<name>A0A7E4VQG5_PANRE</name>
<evidence type="ECO:0000256" key="1">
    <source>
        <dbReference type="ARBA" id="ARBA00004606"/>
    </source>
</evidence>
<feature type="transmembrane region" description="Helical" evidence="10">
    <location>
        <begin position="55"/>
        <end position="75"/>
    </location>
</feature>
<dbReference type="GO" id="GO:0016020">
    <property type="term" value="C:membrane"/>
    <property type="evidence" value="ECO:0007669"/>
    <property type="project" value="UniProtKB-SubCell"/>
</dbReference>
<evidence type="ECO:0000259" key="11">
    <source>
        <dbReference type="Pfam" id="PF02434"/>
    </source>
</evidence>
<evidence type="ECO:0000256" key="8">
    <source>
        <dbReference type="ARBA" id="ARBA00023136"/>
    </source>
</evidence>
<dbReference type="InterPro" id="IPR003378">
    <property type="entry name" value="Fringe-like_glycosylTrfase"/>
</dbReference>
<feature type="domain" description="Fringe-like glycosyltransferase" evidence="11">
    <location>
        <begin position="91"/>
        <end position="332"/>
    </location>
</feature>
<proteinExistence type="inferred from homology"/>
<protein>
    <submittedName>
        <fullName evidence="13">Fringe glycosyltransferase</fullName>
    </submittedName>
</protein>
<dbReference type="WBParaSite" id="Pan_g23819.t1">
    <property type="protein sequence ID" value="Pan_g23819.t1"/>
    <property type="gene ID" value="Pan_g23819"/>
</dbReference>
<reference evidence="13" key="2">
    <citation type="submission" date="2020-10" db="UniProtKB">
        <authorList>
            <consortium name="WormBaseParasite"/>
        </authorList>
    </citation>
    <scope>IDENTIFICATION</scope>
</reference>
<reference evidence="12" key="1">
    <citation type="journal article" date="2013" name="Genetics">
        <title>The draft genome and transcriptome of Panagrellus redivivus are shaped by the harsh demands of a free-living lifestyle.</title>
        <authorList>
            <person name="Srinivasan J."/>
            <person name="Dillman A.R."/>
            <person name="Macchietto M.G."/>
            <person name="Heikkinen L."/>
            <person name="Lakso M."/>
            <person name="Fracchia K.M."/>
            <person name="Antoshechkin I."/>
            <person name="Mortazavi A."/>
            <person name="Wong G."/>
            <person name="Sternberg P.W."/>
        </authorList>
    </citation>
    <scope>NUCLEOTIDE SEQUENCE [LARGE SCALE GENOMIC DNA]</scope>
    <source>
        <strain evidence="12">MT8872</strain>
    </source>
</reference>
<evidence type="ECO:0000313" key="13">
    <source>
        <dbReference type="WBParaSite" id="Pan_g23819.t1"/>
    </source>
</evidence>
<evidence type="ECO:0000256" key="4">
    <source>
        <dbReference type="ARBA" id="ARBA00022679"/>
    </source>
</evidence>
<evidence type="ECO:0000256" key="2">
    <source>
        <dbReference type="ARBA" id="ARBA00008661"/>
    </source>
</evidence>
<sequence>MGGECAFFLVSHLCPSADPCPPIGCHRQRQQPSRDCKICPLKPISVDILGAMFKYVVLLILTLSFLLFLIFNPYVPGSFFQGSRDEAIRQQSPDLVITVKTTRGNHKTRVRQIVRSWFQLDPKNVYFVSDVTDTGLNATLGGNLINSHCPVGHSATALACKMNRELRVFVERDAKWSCHFDDDNYVNVPLLKELLLSMDETKAYYLGKASTAEPVSIPDRPMPPFWFGTGGAGVCLSQFAVRKAAPKIMNNGFRNLAARLGLPDDMALGFLMANLLDIELTQISSFYSHFDELNLIPIHELPNQHVLSAYTHPKQDNLVALPYLFAQQDDPFKFRSLHCFIFGQGCPPNAKKVFDRLRTEREEADYLRF</sequence>
<comment type="subcellular location">
    <subcellularLocation>
        <location evidence="9">Endomembrane system</location>
        <topology evidence="9">Single-pass membrane protein</topology>
    </subcellularLocation>
    <subcellularLocation>
        <location evidence="1">Membrane</location>
        <topology evidence="1">Single-pass type II membrane protein</topology>
    </subcellularLocation>
</comment>
<organism evidence="12 13">
    <name type="scientific">Panagrellus redivivus</name>
    <name type="common">Microworm</name>
    <dbReference type="NCBI Taxonomy" id="6233"/>
    <lineage>
        <taxon>Eukaryota</taxon>
        <taxon>Metazoa</taxon>
        <taxon>Ecdysozoa</taxon>
        <taxon>Nematoda</taxon>
        <taxon>Chromadorea</taxon>
        <taxon>Rhabditida</taxon>
        <taxon>Tylenchina</taxon>
        <taxon>Panagrolaimomorpha</taxon>
        <taxon>Panagrolaimoidea</taxon>
        <taxon>Panagrolaimidae</taxon>
        <taxon>Panagrellus</taxon>
    </lineage>
</organism>
<dbReference type="PANTHER" id="PTHR10811">
    <property type="entry name" value="FRINGE-RELATED"/>
    <property type="match status" value="1"/>
</dbReference>
<keyword evidence="12" id="KW-1185">Reference proteome</keyword>
<keyword evidence="4" id="KW-0808">Transferase</keyword>
<evidence type="ECO:0000256" key="9">
    <source>
        <dbReference type="ARBA" id="ARBA00037847"/>
    </source>
</evidence>
<keyword evidence="8 10" id="KW-0472">Membrane</keyword>
<evidence type="ECO:0000256" key="5">
    <source>
        <dbReference type="ARBA" id="ARBA00022692"/>
    </source>
</evidence>
<accession>A0A7E4VQG5</accession>
<dbReference type="GO" id="GO:0016757">
    <property type="term" value="F:glycosyltransferase activity"/>
    <property type="evidence" value="ECO:0007669"/>
    <property type="project" value="UniProtKB-KW"/>
</dbReference>
<evidence type="ECO:0000313" key="12">
    <source>
        <dbReference type="Proteomes" id="UP000492821"/>
    </source>
</evidence>
<comment type="similarity">
    <text evidence="2">Belongs to the glycosyltransferase 31 family.</text>
</comment>
<dbReference type="Proteomes" id="UP000492821">
    <property type="component" value="Unassembled WGS sequence"/>
</dbReference>